<dbReference type="PANTHER" id="PTHR12506">
    <property type="entry name" value="PROTEIN PHOSPHATASE RELATED"/>
    <property type="match status" value="1"/>
</dbReference>
<dbReference type="PROSITE" id="PS50103">
    <property type="entry name" value="ZF_C3H1"/>
    <property type="match status" value="1"/>
</dbReference>
<evidence type="ECO:0000256" key="3">
    <source>
        <dbReference type="ARBA" id="ARBA00022833"/>
    </source>
</evidence>
<dbReference type="GO" id="GO:0003729">
    <property type="term" value="F:mRNA binding"/>
    <property type="evidence" value="ECO:0007669"/>
    <property type="project" value="UniProtKB-ARBA"/>
</dbReference>
<dbReference type="InterPro" id="IPR050974">
    <property type="entry name" value="Plant_ZF_CCCH"/>
</dbReference>
<dbReference type="Gene3D" id="2.30.30.1190">
    <property type="match status" value="1"/>
</dbReference>
<evidence type="ECO:0000256" key="1">
    <source>
        <dbReference type="ARBA" id="ARBA00022723"/>
    </source>
</evidence>
<accession>A0A833R6U3</accession>
<feature type="region of interest" description="Disordered" evidence="6">
    <location>
        <begin position="106"/>
        <end position="127"/>
    </location>
</feature>
<feature type="zinc finger region" description="C3H1-type" evidence="5">
    <location>
        <begin position="84"/>
        <end position="112"/>
    </location>
</feature>
<evidence type="ECO:0000313" key="8">
    <source>
        <dbReference type="EMBL" id="KAF3334248.1"/>
    </source>
</evidence>
<feature type="domain" description="C3H1-type" evidence="7">
    <location>
        <begin position="84"/>
        <end position="112"/>
    </location>
</feature>
<keyword evidence="4" id="KW-0238">DNA-binding</keyword>
<feature type="compositionally biased region" description="Basic residues" evidence="6">
    <location>
        <begin position="106"/>
        <end position="123"/>
    </location>
</feature>
<gene>
    <name evidence="8" type="ORF">FCM35_KLT20852</name>
</gene>
<evidence type="ECO:0000259" key="7">
    <source>
        <dbReference type="PROSITE" id="PS50103"/>
    </source>
</evidence>
<evidence type="ECO:0000256" key="5">
    <source>
        <dbReference type="PROSITE-ProRule" id="PRU00723"/>
    </source>
</evidence>
<dbReference type="SUPFAM" id="SSF90229">
    <property type="entry name" value="CCCH zinc finger"/>
    <property type="match status" value="1"/>
</dbReference>
<evidence type="ECO:0000256" key="2">
    <source>
        <dbReference type="ARBA" id="ARBA00022771"/>
    </source>
</evidence>
<reference evidence="8" key="1">
    <citation type="submission" date="2020-01" db="EMBL/GenBank/DDBJ databases">
        <title>Genome sequence of Kobresia littledalei, the first chromosome-level genome in the family Cyperaceae.</title>
        <authorList>
            <person name="Qu G."/>
        </authorList>
    </citation>
    <scope>NUCLEOTIDE SEQUENCE</scope>
    <source>
        <strain evidence="8">C.B.Clarke</strain>
        <tissue evidence="8">Leaf</tissue>
    </source>
</reference>
<organism evidence="8 9">
    <name type="scientific">Carex littledalei</name>
    <dbReference type="NCBI Taxonomy" id="544730"/>
    <lineage>
        <taxon>Eukaryota</taxon>
        <taxon>Viridiplantae</taxon>
        <taxon>Streptophyta</taxon>
        <taxon>Embryophyta</taxon>
        <taxon>Tracheophyta</taxon>
        <taxon>Spermatophyta</taxon>
        <taxon>Magnoliopsida</taxon>
        <taxon>Liliopsida</taxon>
        <taxon>Poales</taxon>
        <taxon>Cyperaceae</taxon>
        <taxon>Cyperoideae</taxon>
        <taxon>Cariceae</taxon>
        <taxon>Carex</taxon>
        <taxon>Carex subgen. Euthyceras</taxon>
    </lineage>
</organism>
<keyword evidence="1 5" id="KW-0479">Metal-binding</keyword>
<dbReference type="Pfam" id="PF00642">
    <property type="entry name" value="zf-CCCH"/>
    <property type="match status" value="1"/>
</dbReference>
<dbReference type="PANTHER" id="PTHR12506:SF20">
    <property type="entry name" value="ZINC FINGER CCCH DOMAIN-CONTAINING PROTEIN 67"/>
    <property type="match status" value="1"/>
</dbReference>
<dbReference type="OrthoDB" id="6053at2759"/>
<keyword evidence="2 5" id="KW-0863">Zinc-finger</keyword>
<sequence length="156" mass="17327">MVAPESDTASSSQTEGDVISPPHDDSQEALNEGLCDLKLSEEKSSDGWLGADGAEELDLELELELDSPKKGKEGKAVKPRYPVRPEQPDCSFYLRYASCRFGMKCRFNHPHPPKKKKNNKAKPGKSSDADQVIFMSDSFLGKSSLFSVYNFRLIIL</sequence>
<dbReference type="Proteomes" id="UP000623129">
    <property type="component" value="Unassembled WGS sequence"/>
</dbReference>
<proteinExistence type="predicted"/>
<comment type="caution">
    <text evidence="8">The sequence shown here is derived from an EMBL/GenBank/DDBJ whole genome shotgun (WGS) entry which is preliminary data.</text>
</comment>
<evidence type="ECO:0000313" key="9">
    <source>
        <dbReference type="Proteomes" id="UP000623129"/>
    </source>
</evidence>
<dbReference type="InterPro" id="IPR036855">
    <property type="entry name" value="Znf_CCCH_sf"/>
</dbReference>
<evidence type="ECO:0000256" key="4">
    <source>
        <dbReference type="ARBA" id="ARBA00023125"/>
    </source>
</evidence>
<feature type="region of interest" description="Disordered" evidence="6">
    <location>
        <begin position="1"/>
        <end position="33"/>
    </location>
</feature>
<keyword evidence="9" id="KW-1185">Reference proteome</keyword>
<protein>
    <submittedName>
        <fullName evidence="8">Zinc finger CCCH domain-containing protein 65-like isoform X3</fullName>
    </submittedName>
</protein>
<dbReference type="GO" id="GO:0003677">
    <property type="term" value="F:DNA binding"/>
    <property type="evidence" value="ECO:0007669"/>
    <property type="project" value="UniProtKB-KW"/>
</dbReference>
<keyword evidence="3 5" id="KW-0862">Zinc</keyword>
<name>A0A833R6U3_9POAL</name>
<dbReference type="InterPro" id="IPR000571">
    <property type="entry name" value="Znf_CCCH"/>
</dbReference>
<dbReference type="EMBL" id="SWLB01000009">
    <property type="protein sequence ID" value="KAF3334248.1"/>
    <property type="molecule type" value="Genomic_DNA"/>
</dbReference>
<dbReference type="GO" id="GO:0008270">
    <property type="term" value="F:zinc ion binding"/>
    <property type="evidence" value="ECO:0007669"/>
    <property type="project" value="UniProtKB-KW"/>
</dbReference>
<dbReference type="AlphaFoldDB" id="A0A833R6U3"/>
<evidence type="ECO:0000256" key="6">
    <source>
        <dbReference type="SAM" id="MobiDB-lite"/>
    </source>
</evidence>